<dbReference type="EMBL" id="CAMAPE010000058">
    <property type="protein sequence ID" value="CAH9112100.1"/>
    <property type="molecule type" value="Genomic_DNA"/>
</dbReference>
<evidence type="ECO:0000313" key="2">
    <source>
        <dbReference type="EMBL" id="CAH9112100.1"/>
    </source>
</evidence>
<sequence>MAALIEAPKLDIASLMWKHLEKECCDATGDLFIGGIVLHICSKFGYTQRQPMAEWGLVGTQFVLNAHDLSSSHTFGDIFFYKWHINTTPQRFFILPTETELPTNIFHTQFGDGRHLCLPGAIPEHYIIPEEIPEQLEPPPHSPEQPQPDPQPPQYTPL</sequence>
<organism evidence="2 3">
    <name type="scientific">Cuscuta europaea</name>
    <name type="common">European dodder</name>
    <dbReference type="NCBI Taxonomy" id="41803"/>
    <lineage>
        <taxon>Eukaryota</taxon>
        <taxon>Viridiplantae</taxon>
        <taxon>Streptophyta</taxon>
        <taxon>Embryophyta</taxon>
        <taxon>Tracheophyta</taxon>
        <taxon>Spermatophyta</taxon>
        <taxon>Magnoliopsida</taxon>
        <taxon>eudicotyledons</taxon>
        <taxon>Gunneridae</taxon>
        <taxon>Pentapetalae</taxon>
        <taxon>asterids</taxon>
        <taxon>lamiids</taxon>
        <taxon>Solanales</taxon>
        <taxon>Convolvulaceae</taxon>
        <taxon>Cuscuteae</taxon>
        <taxon>Cuscuta</taxon>
        <taxon>Cuscuta subgen. Cuscuta</taxon>
    </lineage>
</organism>
<feature type="compositionally biased region" description="Pro residues" evidence="1">
    <location>
        <begin position="136"/>
        <end position="158"/>
    </location>
</feature>
<reference evidence="2" key="1">
    <citation type="submission" date="2022-07" db="EMBL/GenBank/DDBJ databases">
        <authorList>
            <person name="Macas J."/>
            <person name="Novak P."/>
            <person name="Neumann P."/>
        </authorList>
    </citation>
    <scope>NUCLEOTIDE SEQUENCE</scope>
</reference>
<evidence type="ECO:0000256" key="1">
    <source>
        <dbReference type="SAM" id="MobiDB-lite"/>
    </source>
</evidence>
<feature type="region of interest" description="Disordered" evidence="1">
    <location>
        <begin position="131"/>
        <end position="158"/>
    </location>
</feature>
<proteinExistence type="predicted"/>
<dbReference type="AlphaFoldDB" id="A0A9P0ZRC4"/>
<gene>
    <name evidence="2" type="ORF">CEURO_LOCUS19509</name>
</gene>
<accession>A0A9P0ZRC4</accession>
<dbReference type="Proteomes" id="UP001152484">
    <property type="component" value="Unassembled WGS sequence"/>
</dbReference>
<name>A0A9P0ZRC4_CUSEU</name>
<keyword evidence="3" id="KW-1185">Reference proteome</keyword>
<comment type="caution">
    <text evidence="2">The sequence shown here is derived from an EMBL/GenBank/DDBJ whole genome shotgun (WGS) entry which is preliminary data.</text>
</comment>
<evidence type="ECO:0000313" key="3">
    <source>
        <dbReference type="Proteomes" id="UP001152484"/>
    </source>
</evidence>
<dbReference type="OrthoDB" id="1750933at2759"/>
<protein>
    <submittedName>
        <fullName evidence="2">Uncharacterized protein</fullName>
    </submittedName>
</protein>